<reference evidence="11 12" key="1">
    <citation type="submission" date="2019-11" db="EMBL/GenBank/DDBJ databases">
        <title>Characterization of a novel member of the family Ackermannviridae.</title>
        <authorList>
            <person name="Maina A.N."/>
            <person name="Mwaura F.B."/>
            <person name="Jumba M."/>
        </authorList>
    </citation>
    <scope>NUCLEOTIDE SEQUENCE [LARGE SCALE GENOMIC DNA]</scope>
</reference>
<evidence type="ECO:0000256" key="9">
    <source>
        <dbReference type="RuleBase" id="RU003410"/>
    </source>
</evidence>
<dbReference type="PRINTS" id="PR01183">
    <property type="entry name" value="RIBORDTASEM1"/>
</dbReference>
<dbReference type="InterPro" id="IPR013509">
    <property type="entry name" value="RNR_lsu_N"/>
</dbReference>
<dbReference type="NCBIfam" id="NF006578">
    <property type="entry name" value="PRK09103.1"/>
    <property type="match status" value="1"/>
</dbReference>
<dbReference type="Pfam" id="PF00317">
    <property type="entry name" value="Ribonuc_red_lgN"/>
    <property type="match status" value="1"/>
</dbReference>
<dbReference type="InterPro" id="IPR013346">
    <property type="entry name" value="NrdE_NrdA_C"/>
</dbReference>
<dbReference type="Proteomes" id="UP000433471">
    <property type="component" value="Segment"/>
</dbReference>
<evidence type="ECO:0000313" key="12">
    <source>
        <dbReference type="Proteomes" id="UP000433471"/>
    </source>
</evidence>
<dbReference type="InterPro" id="IPR008926">
    <property type="entry name" value="RNR_R1-su_N"/>
</dbReference>
<evidence type="ECO:0000256" key="3">
    <source>
        <dbReference type="ARBA" id="ARBA00022533"/>
    </source>
</evidence>
<keyword evidence="12" id="KW-1185">Reference proteome</keyword>
<comment type="catalytic activity">
    <reaction evidence="9">
        <text>a 2'-deoxyribonucleoside 5'-diphosphate + [thioredoxin]-disulfide + H2O = a ribonucleoside 5'-diphosphate + [thioredoxin]-dithiol</text>
        <dbReference type="Rhea" id="RHEA:23252"/>
        <dbReference type="Rhea" id="RHEA-COMP:10698"/>
        <dbReference type="Rhea" id="RHEA-COMP:10700"/>
        <dbReference type="ChEBI" id="CHEBI:15377"/>
        <dbReference type="ChEBI" id="CHEBI:29950"/>
        <dbReference type="ChEBI" id="CHEBI:50058"/>
        <dbReference type="ChEBI" id="CHEBI:57930"/>
        <dbReference type="ChEBI" id="CHEBI:73316"/>
        <dbReference type="EC" id="1.17.4.1"/>
    </reaction>
</comment>
<dbReference type="EMBL" id="MN718199">
    <property type="protein sequence ID" value="QGZ16015.1"/>
    <property type="molecule type" value="Genomic_DNA"/>
</dbReference>
<evidence type="ECO:0000313" key="11">
    <source>
        <dbReference type="EMBL" id="QGZ16015.1"/>
    </source>
</evidence>
<dbReference type="Pfam" id="PF02867">
    <property type="entry name" value="Ribonuc_red_lgC"/>
    <property type="match status" value="1"/>
</dbReference>
<sequence length="768" mass="86631">MSTITVIKRDGTRSPIDFSKINSVVINACKGLKNVSASELISKAKILFVDGVTTEHVQSTLIKTAADLISIDAPDWSYVCARLNVYDIRKRAYGSYNVPHLIDCIQVGVDKGYYDKTLLENYTASEMDIFNDVLDHERDNTFTAAAMGQLGDKYLLRNRTKGDRAFYESPQIMYMLIAMTLFSVFPSSRKRVKNIISFYNNATTFKFSLPTPIMSAARTPTRQFSSCVLIKCGDTLDSINATATAITKYISKKAGIGVDQSMIRSEGAPIRKGEMTHTGVIPFLKYHVAAVKSCSQGGIRGGSATMYYAWWHYQFDDIVVLKNNRGVEENRERRCDYGIQINGELFRRYFENEDVWLLDPSDTPDLYKAFFDDQGVFQELYAHYCKKAEAGLIRGKKLTAEEVLNKLIQQRSETGRIYIAFVDNMNEQGPFNKYIDPLTMSNLCLEIALPVRQFEDQYDENGRIALCTLSSVNMLEVKSFEEKLEVAECLVWALNGLLRYQEYPMIQAKLATEDFATLGVGVVNYAAALAELGFKYGDENSLKYTNQYFEELAYALTKASVDFAKEFNPCGRWKDTCYGKGVFPHEKAHPGVYQLVSYSRHLEEKWDELREELLNHGIANATLMAVAPTESSSQVLNATNGIEPPMEPVTIKASKSGLFKQIIPNPHLIDNYNFAWSTKTRDYLNVMAVIQRWVDQSISSNTTYDPDQFEDGKLPAELVLEDIIDFYTKGGKTLYYSKLKDGAGEEKDVVVKAKPQEPDDSVCESCVI</sequence>
<dbReference type="SUPFAM" id="SSF48168">
    <property type="entry name" value="R1 subunit of ribonucleotide reductase, N-terminal domain"/>
    <property type="match status" value="1"/>
</dbReference>
<evidence type="ECO:0000256" key="6">
    <source>
        <dbReference type="ARBA" id="ARBA00023002"/>
    </source>
</evidence>
<dbReference type="PANTHER" id="PTHR11573">
    <property type="entry name" value="RIBONUCLEOSIDE-DIPHOSPHATE REDUCTASE LARGE CHAIN"/>
    <property type="match status" value="1"/>
</dbReference>
<organism evidence="11 12">
    <name type="scientific">Vibrio phage vB_VchM_Kuja</name>
    <dbReference type="NCBI Taxonomy" id="2686437"/>
    <lineage>
        <taxon>Viruses</taxon>
        <taxon>Duplodnaviria</taxon>
        <taxon>Heunggongvirae</taxon>
        <taxon>Uroviricota</taxon>
        <taxon>Caudoviricetes</taxon>
        <taxon>Pantevenvirales</taxon>
        <taxon>Ackermannviridae</taxon>
        <taxon>Kujavirus</taxon>
        <taxon>Kujavirus kuja</taxon>
    </lineage>
</organism>
<evidence type="ECO:0000256" key="8">
    <source>
        <dbReference type="PROSITE-ProRule" id="PRU00492"/>
    </source>
</evidence>
<proteinExistence type="inferred from homology"/>
<dbReference type="NCBIfam" id="TIGR02506">
    <property type="entry name" value="NrdE_NrdA"/>
    <property type="match status" value="1"/>
</dbReference>
<dbReference type="EC" id="1.17.4.1" evidence="2 9"/>
<accession>A0A6B9J5D1</accession>
<name>A0A6B9J5D1_9CAUD</name>
<evidence type="ECO:0000256" key="4">
    <source>
        <dbReference type="ARBA" id="ARBA00022741"/>
    </source>
</evidence>
<evidence type="ECO:0000256" key="1">
    <source>
        <dbReference type="ARBA" id="ARBA00010406"/>
    </source>
</evidence>
<evidence type="ECO:0000256" key="2">
    <source>
        <dbReference type="ARBA" id="ARBA00012274"/>
    </source>
</evidence>
<dbReference type="GO" id="GO:0004748">
    <property type="term" value="F:ribonucleoside-diphosphate reductase activity, thioredoxin disulfide as acceptor"/>
    <property type="evidence" value="ECO:0007669"/>
    <property type="project" value="UniProtKB-EC"/>
</dbReference>
<keyword evidence="3" id="KW-0021">Allosteric enzyme</keyword>
<dbReference type="InterPro" id="IPR000788">
    <property type="entry name" value="RNR_lg_C"/>
</dbReference>
<dbReference type="GO" id="GO:0009263">
    <property type="term" value="P:deoxyribonucleotide biosynthetic process"/>
    <property type="evidence" value="ECO:0007669"/>
    <property type="project" value="UniProtKB-KW"/>
</dbReference>
<keyword evidence="4 8" id="KW-0547">Nucleotide-binding</keyword>
<feature type="domain" description="ATP-cone" evidence="10">
    <location>
        <begin position="4"/>
        <end position="94"/>
    </location>
</feature>
<comment type="function">
    <text evidence="9">Provides the precursors necessary for DNA synthesis. Catalyzes the biosynthesis of deoxyribonucleotides from the corresponding ribonucleotides.</text>
</comment>
<keyword evidence="5 8" id="KW-0067">ATP-binding</keyword>
<comment type="similarity">
    <text evidence="1 9">Belongs to the ribonucleoside diphosphate reductase large chain family.</text>
</comment>
<dbReference type="UniPathway" id="UPA00326"/>
<dbReference type="Pfam" id="PF03477">
    <property type="entry name" value="ATP-cone"/>
    <property type="match status" value="1"/>
</dbReference>
<keyword evidence="6 9" id="KW-0560">Oxidoreductase</keyword>
<dbReference type="InterPro" id="IPR039718">
    <property type="entry name" value="Rrm1"/>
</dbReference>
<dbReference type="InterPro" id="IPR005144">
    <property type="entry name" value="ATP-cone_dom"/>
</dbReference>
<dbReference type="PANTHER" id="PTHR11573:SF6">
    <property type="entry name" value="RIBONUCLEOSIDE-DIPHOSPHATE REDUCTASE LARGE SUBUNIT"/>
    <property type="match status" value="1"/>
</dbReference>
<dbReference type="PROSITE" id="PS00089">
    <property type="entry name" value="RIBORED_LARGE"/>
    <property type="match status" value="1"/>
</dbReference>
<dbReference type="PROSITE" id="PS51161">
    <property type="entry name" value="ATP_CONE"/>
    <property type="match status" value="1"/>
</dbReference>
<evidence type="ECO:0000256" key="5">
    <source>
        <dbReference type="ARBA" id="ARBA00022840"/>
    </source>
</evidence>
<dbReference type="GO" id="GO:0005524">
    <property type="term" value="F:ATP binding"/>
    <property type="evidence" value="ECO:0007669"/>
    <property type="project" value="UniProtKB-UniRule"/>
</dbReference>
<evidence type="ECO:0000256" key="7">
    <source>
        <dbReference type="ARBA" id="ARBA00023116"/>
    </source>
</evidence>
<evidence type="ECO:0000259" key="10">
    <source>
        <dbReference type="PROSITE" id="PS51161"/>
    </source>
</evidence>
<protein>
    <recommendedName>
        <fullName evidence="2 9">Ribonucleoside-diphosphate reductase</fullName>
        <ecNumber evidence="2 9">1.17.4.1</ecNumber>
    </recommendedName>
</protein>
<gene>
    <name evidence="11" type="ORF">Kuja_0240</name>
</gene>
<dbReference type="Gene3D" id="3.20.70.20">
    <property type="match status" value="1"/>
</dbReference>
<dbReference type="SUPFAM" id="SSF51998">
    <property type="entry name" value="PFL-like glycyl radical enzymes"/>
    <property type="match status" value="1"/>
</dbReference>
<keyword evidence="7 9" id="KW-0215">Deoxyribonucleotide synthesis</keyword>